<dbReference type="InterPro" id="IPR005982">
    <property type="entry name" value="Thioredox_Rdtase"/>
</dbReference>
<evidence type="ECO:0000256" key="4">
    <source>
        <dbReference type="ARBA" id="ARBA00023157"/>
    </source>
</evidence>
<reference evidence="10" key="1">
    <citation type="submission" date="2017-03" db="EMBL/GenBank/DDBJ databases">
        <title>Novel pathways for hydrocarbon cycling and metabolic interdependencies in hydrothermal sediment communities.</title>
        <authorList>
            <person name="Dombrowski N."/>
            <person name="Seitz K."/>
            <person name="Teske A."/>
            <person name="Baker B."/>
        </authorList>
    </citation>
    <scope>NUCLEOTIDE SEQUENCE [LARGE SCALE GENOMIC DNA]</scope>
</reference>
<evidence type="ECO:0000256" key="1">
    <source>
        <dbReference type="ARBA" id="ARBA00022630"/>
    </source>
</evidence>
<evidence type="ECO:0000256" key="2">
    <source>
        <dbReference type="ARBA" id="ARBA00022827"/>
    </source>
</evidence>
<evidence type="ECO:0000259" key="8">
    <source>
        <dbReference type="Pfam" id="PF07992"/>
    </source>
</evidence>
<evidence type="ECO:0000256" key="6">
    <source>
        <dbReference type="RuleBase" id="RU003880"/>
    </source>
</evidence>
<comment type="caution">
    <text evidence="9">The sequence shown here is derived from an EMBL/GenBank/DDBJ whole genome shotgun (WGS) entry which is preliminary data.</text>
</comment>
<dbReference type="STRING" id="1968527.B5M47_01390"/>
<dbReference type="InterPro" id="IPR008255">
    <property type="entry name" value="Pyr_nucl-diS_OxRdtase_2_AS"/>
</dbReference>
<dbReference type="GO" id="GO:0004791">
    <property type="term" value="F:thioredoxin-disulfide reductase (NADPH) activity"/>
    <property type="evidence" value="ECO:0007669"/>
    <property type="project" value="UniProtKB-UniRule"/>
</dbReference>
<dbReference type="Gene3D" id="3.50.50.60">
    <property type="entry name" value="FAD/NAD(P)-binding domain"/>
    <property type="match status" value="2"/>
</dbReference>
<dbReference type="GO" id="GO:0019430">
    <property type="term" value="P:removal of superoxide radicals"/>
    <property type="evidence" value="ECO:0007669"/>
    <property type="project" value="UniProtKB-UniRule"/>
</dbReference>
<dbReference type="EMBL" id="MZGJ01000006">
    <property type="protein sequence ID" value="OQX51193.1"/>
    <property type="molecule type" value="Genomic_DNA"/>
</dbReference>
<keyword evidence="3 6" id="KW-0560">Oxidoreductase</keyword>
<dbReference type="GO" id="GO:0005737">
    <property type="term" value="C:cytoplasm"/>
    <property type="evidence" value="ECO:0007669"/>
    <property type="project" value="InterPro"/>
</dbReference>
<dbReference type="Proteomes" id="UP000192520">
    <property type="component" value="Unassembled WGS sequence"/>
</dbReference>
<dbReference type="InterPro" id="IPR036188">
    <property type="entry name" value="FAD/NAD-bd_sf"/>
</dbReference>
<evidence type="ECO:0000256" key="7">
    <source>
        <dbReference type="RuleBase" id="RU003881"/>
    </source>
</evidence>
<dbReference type="AlphaFoldDB" id="A0A1W9P075"/>
<gene>
    <name evidence="9" type="ORF">B5M47_01390</name>
</gene>
<organism evidence="9 10">
    <name type="scientific">candidate division CPR3 bacterium 4484_211</name>
    <dbReference type="NCBI Taxonomy" id="1968527"/>
    <lineage>
        <taxon>Bacteria</taxon>
        <taxon>Bacteria division CPR3</taxon>
    </lineage>
</organism>
<evidence type="ECO:0000256" key="3">
    <source>
        <dbReference type="ARBA" id="ARBA00023002"/>
    </source>
</evidence>
<dbReference type="NCBIfam" id="TIGR01292">
    <property type="entry name" value="TRX_reduct"/>
    <property type="match status" value="1"/>
</dbReference>
<dbReference type="InterPro" id="IPR023753">
    <property type="entry name" value="FAD/NAD-binding_dom"/>
</dbReference>
<keyword evidence="2 6" id="KW-0274">FAD</keyword>
<name>A0A1W9P075_UNCC3</name>
<keyword evidence="4" id="KW-1015">Disulfide bond</keyword>
<evidence type="ECO:0000313" key="9">
    <source>
        <dbReference type="EMBL" id="OQX51193.1"/>
    </source>
</evidence>
<sequence length="304" mass="32854">MEKAIIIGAGPAGLTAAIYLSRDGFNPLVITGAEPGGQLMFTTKVENYPGFDQGIKGPELMRSVIRQAQRFGARLVNEEVEGVEFLDGPPFKIKTGQRVYEAQGVIVATGSKPRLLGLESEKRLLGRGVSVCAVCDGAFFKNKKVAVVGGGDSAMEEALVLSRFAAKIYLIHRRDEFRASKVMVDRALSSEKIEVVYNSEVKEVLGDNQVAGVRIFNNKTRVESTLGVSGVFLALGRIPATDIFKGQLEMDEKGYLLVRQGRQSSVPGVFVAGDVGDCRYRQAVVAAGQGCMSALELERFLKES</sequence>
<proteinExistence type="inferred from homology"/>
<dbReference type="SUPFAM" id="SSF51905">
    <property type="entry name" value="FAD/NAD(P)-binding domain"/>
    <property type="match status" value="1"/>
</dbReference>
<dbReference type="PRINTS" id="PR00469">
    <property type="entry name" value="PNDRDTASEII"/>
</dbReference>
<keyword evidence="7" id="KW-0521">NADP</keyword>
<protein>
    <recommendedName>
        <fullName evidence="6">Thioredoxin reductase</fullName>
        <ecNumber evidence="6">1.8.1.9</ecNumber>
    </recommendedName>
</protein>
<evidence type="ECO:0000313" key="10">
    <source>
        <dbReference type="Proteomes" id="UP000192520"/>
    </source>
</evidence>
<keyword evidence="1 6" id="KW-0285">Flavoprotein</keyword>
<feature type="domain" description="FAD/NAD(P)-binding" evidence="8">
    <location>
        <begin position="4"/>
        <end position="290"/>
    </location>
</feature>
<accession>A0A1W9P075</accession>
<comment type="similarity">
    <text evidence="6">Belongs to the class-II pyridine nucleotide-disulfide oxidoreductase family.</text>
</comment>
<comment type="catalytic activity">
    <reaction evidence="6">
        <text>[thioredoxin]-dithiol + NADP(+) = [thioredoxin]-disulfide + NADPH + H(+)</text>
        <dbReference type="Rhea" id="RHEA:20345"/>
        <dbReference type="Rhea" id="RHEA-COMP:10698"/>
        <dbReference type="Rhea" id="RHEA-COMP:10700"/>
        <dbReference type="ChEBI" id="CHEBI:15378"/>
        <dbReference type="ChEBI" id="CHEBI:29950"/>
        <dbReference type="ChEBI" id="CHEBI:50058"/>
        <dbReference type="ChEBI" id="CHEBI:57783"/>
        <dbReference type="ChEBI" id="CHEBI:58349"/>
        <dbReference type="EC" id="1.8.1.9"/>
    </reaction>
</comment>
<comment type="subunit">
    <text evidence="6">Homodimer.</text>
</comment>
<dbReference type="PRINTS" id="PR00368">
    <property type="entry name" value="FADPNR"/>
</dbReference>
<evidence type="ECO:0000256" key="5">
    <source>
        <dbReference type="ARBA" id="ARBA00023284"/>
    </source>
</evidence>
<dbReference type="PANTHER" id="PTHR48105">
    <property type="entry name" value="THIOREDOXIN REDUCTASE 1-RELATED-RELATED"/>
    <property type="match status" value="1"/>
</dbReference>
<dbReference type="Pfam" id="PF07992">
    <property type="entry name" value="Pyr_redox_2"/>
    <property type="match status" value="1"/>
</dbReference>
<keyword evidence="5 6" id="KW-0676">Redox-active center</keyword>
<comment type="cofactor">
    <cofactor evidence="7">
        <name>FAD</name>
        <dbReference type="ChEBI" id="CHEBI:57692"/>
    </cofactor>
    <text evidence="7">Binds 1 FAD per subunit.</text>
</comment>
<dbReference type="InterPro" id="IPR050097">
    <property type="entry name" value="Ferredoxin-NADP_redctase_2"/>
</dbReference>
<dbReference type="PROSITE" id="PS00573">
    <property type="entry name" value="PYRIDINE_REDOX_2"/>
    <property type="match status" value="1"/>
</dbReference>
<dbReference type="EC" id="1.8.1.9" evidence="6"/>